<keyword evidence="2" id="KW-1185">Reference proteome</keyword>
<dbReference type="WBParaSite" id="MBELARI_LOCUS21350">
    <property type="protein sequence ID" value="MBELARI_LOCUS21350"/>
    <property type="gene ID" value="MBELARI_LOCUS21350"/>
</dbReference>
<feature type="region of interest" description="Disordered" evidence="1">
    <location>
        <begin position="22"/>
        <end position="47"/>
    </location>
</feature>
<accession>A0AAF3F442</accession>
<reference evidence="3" key="1">
    <citation type="submission" date="2024-02" db="UniProtKB">
        <authorList>
            <consortium name="WormBaseParasite"/>
        </authorList>
    </citation>
    <scope>IDENTIFICATION</scope>
</reference>
<protein>
    <submittedName>
        <fullName evidence="3">Uncharacterized protein</fullName>
    </submittedName>
</protein>
<organism evidence="2 3">
    <name type="scientific">Mesorhabditis belari</name>
    <dbReference type="NCBI Taxonomy" id="2138241"/>
    <lineage>
        <taxon>Eukaryota</taxon>
        <taxon>Metazoa</taxon>
        <taxon>Ecdysozoa</taxon>
        <taxon>Nematoda</taxon>
        <taxon>Chromadorea</taxon>
        <taxon>Rhabditida</taxon>
        <taxon>Rhabditina</taxon>
        <taxon>Rhabditomorpha</taxon>
        <taxon>Rhabditoidea</taxon>
        <taxon>Rhabditidae</taxon>
        <taxon>Mesorhabditinae</taxon>
        <taxon>Mesorhabditis</taxon>
    </lineage>
</organism>
<sequence length="591" mass="66143">MAEEKPSEMASSYCPNFAASEMQASRVAPQRFDPRQHIQSHRPKTQKNVPTNIQLDVQPNASPSKTARIANVVVSAPMQAPPTLESDNNMATTIEPPLYKPLGRFGYPEMMAAERAEDDVKPELELSKSMEEQLLEVSPEKNVFNPWLINHWRRVAKVRLLKDAYDGKLKMTFEDVKDDLDLLAAFIDNLDYFEEGADGVFCRKTGSKKSSMEIDWRFQNYATIADLKHFALTKPWPETAVPITLIEPRYILCLETDRAYDDRLGINELVKKFLRDGGELTLAECTYGSAMLMVEKSEESFEYLRVVALSYDQIEDSWLVAPIDSTIGPPMKALMKVRPDSFCVLPNVVSLQAIPAAIFAAPLRGLTGIKPGALDLARSCLYADVILTVTINERSCIMLPFYLEMCDGECPIDLMLIDQNGDGALEGQLVSEILYCKSLGIPIGPIELHDEHPFWMGNHGVDLPRPNLKRLVQELEEMEREEREGSQDLGSQRSLPSPSSSVGPSTKGGFLFEDAIRAGQITTQQQSSVPSENVVERKSVVVPGSIEKLLRSQMGEPRHRVMFRSMLTMLQGTSDVTRAELDYIITQFGCK</sequence>
<evidence type="ECO:0000256" key="1">
    <source>
        <dbReference type="SAM" id="MobiDB-lite"/>
    </source>
</evidence>
<evidence type="ECO:0000313" key="2">
    <source>
        <dbReference type="Proteomes" id="UP000887575"/>
    </source>
</evidence>
<proteinExistence type="predicted"/>
<evidence type="ECO:0000313" key="3">
    <source>
        <dbReference type="WBParaSite" id="MBELARI_LOCUS21350"/>
    </source>
</evidence>
<feature type="compositionally biased region" description="Low complexity" evidence="1">
    <location>
        <begin position="490"/>
        <end position="506"/>
    </location>
</feature>
<dbReference type="AlphaFoldDB" id="A0AAF3F442"/>
<feature type="region of interest" description="Disordered" evidence="1">
    <location>
        <begin position="476"/>
        <end position="506"/>
    </location>
</feature>
<dbReference type="Proteomes" id="UP000887575">
    <property type="component" value="Unassembled WGS sequence"/>
</dbReference>
<name>A0AAF3F442_9BILA</name>